<feature type="region of interest" description="Disordered" evidence="1">
    <location>
        <begin position="1"/>
        <end position="53"/>
    </location>
</feature>
<evidence type="ECO:0000313" key="3">
    <source>
        <dbReference type="EMBL" id="HIU58539.1"/>
    </source>
</evidence>
<protein>
    <submittedName>
        <fullName evidence="3">ABC transporter permease</fullName>
    </submittedName>
</protein>
<evidence type="ECO:0000256" key="2">
    <source>
        <dbReference type="SAM" id="Phobius"/>
    </source>
</evidence>
<sequence>MEKRQGIAGEEALSEGGSAPGAAVGGAAGKSGEEGKNGRGRGAAAAVAGAPERKRTPRGARQIFGVRAGTLFLICYLAAFLGWWVENIFRLVSAGVFDSRHQLLPFLGAYGFGIFVMFFVFGTPSEMRLLKKRILPAQTKRNRALRGVIYCALLFSLILFGEMGMGLLFEKAFGVKAWNYTSIPLHITQYTSIPTTAAFTAGIFLLMQFVFPRVVKLIDRIPDRTAFLLALVLGVLIAADWLIMIVSGLVNGSFPEYWSFKIRIT</sequence>
<keyword evidence="2" id="KW-0472">Membrane</keyword>
<evidence type="ECO:0000256" key="1">
    <source>
        <dbReference type="SAM" id="MobiDB-lite"/>
    </source>
</evidence>
<evidence type="ECO:0000313" key="4">
    <source>
        <dbReference type="Proteomes" id="UP000824081"/>
    </source>
</evidence>
<reference evidence="3" key="2">
    <citation type="journal article" date="2021" name="PeerJ">
        <title>Extensive microbial diversity within the chicken gut microbiome revealed by metagenomics and culture.</title>
        <authorList>
            <person name="Gilroy R."/>
            <person name="Ravi A."/>
            <person name="Getino M."/>
            <person name="Pursley I."/>
            <person name="Horton D.L."/>
            <person name="Alikhan N.F."/>
            <person name="Baker D."/>
            <person name="Gharbi K."/>
            <person name="Hall N."/>
            <person name="Watson M."/>
            <person name="Adriaenssens E.M."/>
            <person name="Foster-Nyarko E."/>
            <person name="Jarju S."/>
            <person name="Secka A."/>
            <person name="Antonio M."/>
            <person name="Oren A."/>
            <person name="Chaudhuri R.R."/>
            <person name="La Ragione R."/>
            <person name="Hildebrand F."/>
            <person name="Pallen M.J."/>
        </authorList>
    </citation>
    <scope>NUCLEOTIDE SEQUENCE</scope>
    <source>
        <strain evidence="3">11687</strain>
    </source>
</reference>
<dbReference type="Pfam" id="PF06541">
    <property type="entry name" value="ABC_trans_CmpB"/>
    <property type="match status" value="1"/>
</dbReference>
<dbReference type="EMBL" id="DVMZ01000010">
    <property type="protein sequence ID" value="HIU58539.1"/>
    <property type="molecule type" value="Genomic_DNA"/>
</dbReference>
<feature type="transmembrane region" description="Helical" evidence="2">
    <location>
        <begin position="227"/>
        <end position="250"/>
    </location>
</feature>
<feature type="transmembrane region" description="Helical" evidence="2">
    <location>
        <begin position="189"/>
        <end position="215"/>
    </location>
</feature>
<feature type="transmembrane region" description="Helical" evidence="2">
    <location>
        <begin position="63"/>
        <end position="84"/>
    </location>
</feature>
<organism evidence="3 4">
    <name type="scientific">Candidatus Scatosoma pullistercoris</name>
    <dbReference type="NCBI Taxonomy" id="2840934"/>
    <lineage>
        <taxon>Bacteria</taxon>
        <taxon>Bacillati</taxon>
        <taxon>Bacillota</taxon>
        <taxon>Clostridia</taxon>
        <taxon>Candidatus Scatosoma</taxon>
    </lineage>
</organism>
<accession>A0A9D1ME14</accession>
<dbReference type="AlphaFoldDB" id="A0A9D1ME14"/>
<feature type="transmembrane region" description="Helical" evidence="2">
    <location>
        <begin position="144"/>
        <end position="169"/>
    </location>
</feature>
<name>A0A9D1ME14_9FIRM</name>
<keyword evidence="2" id="KW-1133">Transmembrane helix</keyword>
<comment type="caution">
    <text evidence="3">The sequence shown here is derived from an EMBL/GenBank/DDBJ whole genome shotgun (WGS) entry which is preliminary data.</text>
</comment>
<dbReference type="Proteomes" id="UP000824081">
    <property type="component" value="Unassembled WGS sequence"/>
</dbReference>
<feature type="transmembrane region" description="Helical" evidence="2">
    <location>
        <begin position="104"/>
        <end position="123"/>
    </location>
</feature>
<keyword evidence="2" id="KW-0812">Transmembrane</keyword>
<proteinExistence type="predicted"/>
<gene>
    <name evidence="3" type="ORF">IAC57_00410</name>
</gene>
<reference evidence="3" key="1">
    <citation type="submission" date="2020-10" db="EMBL/GenBank/DDBJ databases">
        <authorList>
            <person name="Gilroy R."/>
        </authorList>
    </citation>
    <scope>NUCLEOTIDE SEQUENCE</scope>
    <source>
        <strain evidence="3">11687</strain>
    </source>
</reference>
<dbReference type="InterPro" id="IPR010540">
    <property type="entry name" value="CmpB_TMEM229"/>
</dbReference>